<dbReference type="RefSeq" id="WP_012345975.1">
    <property type="nucleotide sequence ID" value="NC_010524.1"/>
</dbReference>
<proteinExistence type="predicted"/>
<dbReference type="HOGENOM" id="CLU_176120_0_0_4"/>
<dbReference type="EMBL" id="CP001013">
    <property type="protein sequence ID" value="ACB33213.1"/>
    <property type="molecule type" value="Genomic_DNA"/>
</dbReference>
<dbReference type="eggNOG" id="ENOG5032ZIZ">
    <property type="taxonomic scope" value="Bacteria"/>
</dbReference>
<evidence type="ECO:0000313" key="2">
    <source>
        <dbReference type="Proteomes" id="UP000001693"/>
    </source>
</evidence>
<protein>
    <submittedName>
        <fullName evidence="1">Uncharacterized protein</fullName>
    </submittedName>
</protein>
<reference evidence="1 2" key="1">
    <citation type="submission" date="2008-03" db="EMBL/GenBank/DDBJ databases">
        <title>Complete sequence of Leptothrix cholodnii SP-6.</title>
        <authorList>
            <consortium name="US DOE Joint Genome Institute"/>
            <person name="Copeland A."/>
            <person name="Lucas S."/>
            <person name="Lapidus A."/>
            <person name="Glavina del Rio T."/>
            <person name="Dalin E."/>
            <person name="Tice H."/>
            <person name="Bruce D."/>
            <person name="Goodwin L."/>
            <person name="Pitluck S."/>
            <person name="Chertkov O."/>
            <person name="Brettin T."/>
            <person name="Detter J.C."/>
            <person name="Han C."/>
            <person name="Kuske C.R."/>
            <person name="Schmutz J."/>
            <person name="Larimer F."/>
            <person name="Land M."/>
            <person name="Hauser L."/>
            <person name="Kyrpides N."/>
            <person name="Lykidis A."/>
            <person name="Emerson D."/>
            <person name="Richardson P."/>
        </authorList>
    </citation>
    <scope>NUCLEOTIDE SEQUENCE [LARGE SCALE GENOMIC DNA]</scope>
    <source>
        <strain evidence="2">ATCC 51168 / LMG 8142 / SP-6</strain>
    </source>
</reference>
<sequence length="100" mass="10663">MPYVNVVWGPELEQSIVVDSAMPQADARAWLDAQYLALDCQPLRASGKVLVADKLLSIADTGGQKQFADAAWAQSFAQAATGSTGRDHVSIDIAGLTVRF</sequence>
<name>B1Y2J7_LEPCP</name>
<dbReference type="Proteomes" id="UP000001693">
    <property type="component" value="Chromosome"/>
</dbReference>
<dbReference type="KEGG" id="lch:Lcho_0941"/>
<dbReference type="STRING" id="395495.Lcho_0941"/>
<evidence type="ECO:0000313" key="1">
    <source>
        <dbReference type="EMBL" id="ACB33213.1"/>
    </source>
</evidence>
<dbReference type="AlphaFoldDB" id="B1Y2J7"/>
<gene>
    <name evidence="1" type="ordered locus">Lcho_0941</name>
</gene>
<accession>B1Y2J7</accession>
<keyword evidence="2" id="KW-1185">Reference proteome</keyword>
<dbReference type="OrthoDB" id="5297048at2"/>
<organism evidence="1 2">
    <name type="scientific">Leptothrix cholodnii (strain ATCC 51168 / LMG 8142 / SP-6)</name>
    <name type="common">Leptothrix discophora (strain SP-6)</name>
    <dbReference type="NCBI Taxonomy" id="395495"/>
    <lineage>
        <taxon>Bacteria</taxon>
        <taxon>Pseudomonadati</taxon>
        <taxon>Pseudomonadota</taxon>
        <taxon>Betaproteobacteria</taxon>
        <taxon>Burkholderiales</taxon>
        <taxon>Sphaerotilaceae</taxon>
        <taxon>Leptothrix</taxon>
    </lineage>
</organism>